<keyword evidence="2" id="KW-1185">Reference proteome</keyword>
<dbReference type="EMBL" id="JABSTQ010010393">
    <property type="protein sequence ID" value="KAG0421271.1"/>
    <property type="molecule type" value="Genomic_DNA"/>
</dbReference>
<proteinExistence type="predicted"/>
<reference evidence="1 2" key="1">
    <citation type="journal article" date="2020" name="Cell">
        <title>Large-Scale Comparative Analyses of Tick Genomes Elucidate Their Genetic Diversity and Vector Capacities.</title>
        <authorList>
            <consortium name="Tick Genome and Microbiome Consortium (TIGMIC)"/>
            <person name="Jia N."/>
            <person name="Wang J."/>
            <person name="Shi W."/>
            <person name="Du L."/>
            <person name="Sun Y."/>
            <person name="Zhan W."/>
            <person name="Jiang J.F."/>
            <person name="Wang Q."/>
            <person name="Zhang B."/>
            <person name="Ji P."/>
            <person name="Bell-Sakyi L."/>
            <person name="Cui X.M."/>
            <person name="Yuan T.T."/>
            <person name="Jiang B.G."/>
            <person name="Yang W.F."/>
            <person name="Lam T.T."/>
            <person name="Chang Q.C."/>
            <person name="Ding S.J."/>
            <person name="Wang X.J."/>
            <person name="Zhu J.G."/>
            <person name="Ruan X.D."/>
            <person name="Zhao L."/>
            <person name="Wei J.T."/>
            <person name="Ye R.Z."/>
            <person name="Que T.C."/>
            <person name="Du C.H."/>
            <person name="Zhou Y.H."/>
            <person name="Cheng J.X."/>
            <person name="Dai P.F."/>
            <person name="Guo W.B."/>
            <person name="Han X.H."/>
            <person name="Huang E.J."/>
            <person name="Li L.F."/>
            <person name="Wei W."/>
            <person name="Gao Y.C."/>
            <person name="Liu J.Z."/>
            <person name="Shao H.Z."/>
            <person name="Wang X."/>
            <person name="Wang C.C."/>
            <person name="Yang T.C."/>
            <person name="Huo Q.B."/>
            <person name="Li W."/>
            <person name="Chen H.Y."/>
            <person name="Chen S.E."/>
            <person name="Zhou L.G."/>
            <person name="Ni X.B."/>
            <person name="Tian J.H."/>
            <person name="Sheng Y."/>
            <person name="Liu T."/>
            <person name="Pan Y.S."/>
            <person name="Xia L.Y."/>
            <person name="Li J."/>
            <person name="Zhao F."/>
            <person name="Cao W.C."/>
        </authorList>
    </citation>
    <scope>NUCLEOTIDE SEQUENCE [LARGE SCALE GENOMIC DNA]</scope>
    <source>
        <strain evidence="1">Iper-2018</strain>
    </source>
</reference>
<organism evidence="1 2">
    <name type="scientific">Ixodes persulcatus</name>
    <name type="common">Taiga tick</name>
    <dbReference type="NCBI Taxonomy" id="34615"/>
    <lineage>
        <taxon>Eukaryota</taxon>
        <taxon>Metazoa</taxon>
        <taxon>Ecdysozoa</taxon>
        <taxon>Arthropoda</taxon>
        <taxon>Chelicerata</taxon>
        <taxon>Arachnida</taxon>
        <taxon>Acari</taxon>
        <taxon>Parasitiformes</taxon>
        <taxon>Ixodida</taxon>
        <taxon>Ixodoidea</taxon>
        <taxon>Ixodidae</taxon>
        <taxon>Ixodinae</taxon>
        <taxon>Ixodes</taxon>
    </lineage>
</organism>
<evidence type="ECO:0000313" key="1">
    <source>
        <dbReference type="EMBL" id="KAG0421271.1"/>
    </source>
</evidence>
<sequence length="144" mass="15288">MSLCDEFKNLFILFANSLSRLGGSEVRALAYGSPCGWFESRSRPTPEEQRAEQRVLQRKLLNLIKGGSVHGAVAPACALPPPTGLWQPDGRVFGLRSRAASVGRRTLPRSVRGGGGGLCGARVKPRSDVGWEEGLGTCGIGGIL</sequence>
<gene>
    <name evidence="1" type="ORF">HPB47_002819</name>
</gene>
<comment type="caution">
    <text evidence="1">The sequence shown here is derived from an EMBL/GenBank/DDBJ whole genome shotgun (WGS) entry which is preliminary data.</text>
</comment>
<evidence type="ECO:0000313" key="2">
    <source>
        <dbReference type="Proteomes" id="UP000805193"/>
    </source>
</evidence>
<accession>A0AC60PK56</accession>
<dbReference type="Proteomes" id="UP000805193">
    <property type="component" value="Unassembled WGS sequence"/>
</dbReference>
<name>A0AC60PK56_IXOPE</name>
<protein>
    <submittedName>
        <fullName evidence="1">Uncharacterized protein</fullName>
    </submittedName>
</protein>